<keyword evidence="8" id="KW-0732">Signal</keyword>
<dbReference type="PANTHER" id="PTHR37016:SF3">
    <property type="entry name" value="NEUTRAL PROTEASE 2-RELATED"/>
    <property type="match status" value="1"/>
</dbReference>
<sequence length="610" mass="64889">MLRVSLLLSLATLALGLAQGDLTVTLNAVSSSVSSIDDIVLTAVVSNPTDAHIKVIKNANVLDNDPTESFILSKDGETVAFTGIKLAPHFDNDGNYITIPAGQSIAVNHTVSPLYNFAAHGTGTYTFAPWTIFQTEFDSKPLVIYVKPVSVEVTSDVETRPLFPSSESGSNSRTNMHAEARSLAGGAAYDVRSRPESTEWHKFFGGNLNRDDVWWRYDLIAGDLPSSGNRQIYCNRDPAGICDRAAAYVSLVMSGGNIISSDVYICDHYFNYPPSSHVCNRPIEEVGGSLGGVILHELSHATAATGDHVYGCGAVQGLRHDLKFTNADNYEFADFMLDPFVKFGTVLDLLPTSSFNVKKGEQAVTFSGVEIVPALDTDAAFVTIPAGGSIAVNHTVAASYDFEAVGAGTFTFETTGNLQVFEGAGSELTSYNLPAASVDVTITDDVAKRTVFPESEVSLMTSTPVCDDVNGRKFLASALSEARAVAGGAAANIRQQPNSGNFATLHCRDRAGGLRAGGGVGAYVVLVSSGGNIVSSEAYFCDWFFGARDLRSICSGTDFTQTRTNVMLHELTHAVFASGDISYGCPGSRGLSAADKRRNADNYTCFGLHT</sequence>
<evidence type="ECO:0000256" key="3">
    <source>
        <dbReference type="ARBA" id="ARBA00022670"/>
    </source>
</evidence>
<feature type="chain" id="PRO_5022727880" description="Lysine-specific metallo-endopeptidase domain-containing protein" evidence="8">
    <location>
        <begin position="21"/>
        <end position="610"/>
    </location>
</feature>
<keyword evidence="7" id="KW-0482">Metalloprotease</keyword>
<evidence type="ECO:0000256" key="7">
    <source>
        <dbReference type="ARBA" id="ARBA00023049"/>
    </source>
</evidence>
<keyword evidence="3" id="KW-0645">Protease</keyword>
<dbReference type="AlphaFoldDB" id="A0A5C3Q707"/>
<dbReference type="Gene3D" id="2.60.40.2970">
    <property type="match status" value="2"/>
</dbReference>
<dbReference type="SUPFAM" id="SSF55486">
    <property type="entry name" value="Metalloproteases ('zincins'), catalytic domain"/>
    <property type="match status" value="2"/>
</dbReference>
<dbReference type="PANTHER" id="PTHR37016">
    <property type="match status" value="1"/>
</dbReference>
<evidence type="ECO:0000256" key="1">
    <source>
        <dbReference type="ARBA" id="ARBA00001947"/>
    </source>
</evidence>
<proteinExistence type="inferred from homology"/>
<evidence type="ECO:0000259" key="9">
    <source>
        <dbReference type="Pfam" id="PF14521"/>
    </source>
</evidence>
<evidence type="ECO:0000313" key="10">
    <source>
        <dbReference type="EMBL" id="TFK97336.1"/>
    </source>
</evidence>
<feature type="domain" description="Lysine-specific metallo-endopeptidase" evidence="9">
    <location>
        <begin position="197"/>
        <end position="332"/>
    </location>
</feature>
<dbReference type="InterPro" id="IPR050414">
    <property type="entry name" value="Fungal_M35_metalloproteases"/>
</dbReference>
<evidence type="ECO:0000256" key="2">
    <source>
        <dbReference type="ARBA" id="ARBA00010279"/>
    </source>
</evidence>
<gene>
    <name evidence="10" type="ORF">BDV98DRAFT_596755</name>
</gene>
<evidence type="ECO:0000256" key="6">
    <source>
        <dbReference type="ARBA" id="ARBA00022833"/>
    </source>
</evidence>
<dbReference type="STRING" id="1884261.A0A5C3Q707"/>
<feature type="signal peptide" evidence="8">
    <location>
        <begin position="1"/>
        <end position="20"/>
    </location>
</feature>
<dbReference type="Gene3D" id="3.40.390.10">
    <property type="entry name" value="Collagenase (Catalytic Domain)"/>
    <property type="match status" value="2"/>
</dbReference>
<keyword evidence="11" id="KW-1185">Reference proteome</keyword>
<evidence type="ECO:0000256" key="8">
    <source>
        <dbReference type="SAM" id="SignalP"/>
    </source>
</evidence>
<dbReference type="InterPro" id="IPR024079">
    <property type="entry name" value="MetalloPept_cat_dom_sf"/>
</dbReference>
<organism evidence="10 11">
    <name type="scientific">Pterulicium gracile</name>
    <dbReference type="NCBI Taxonomy" id="1884261"/>
    <lineage>
        <taxon>Eukaryota</taxon>
        <taxon>Fungi</taxon>
        <taxon>Dikarya</taxon>
        <taxon>Basidiomycota</taxon>
        <taxon>Agaricomycotina</taxon>
        <taxon>Agaricomycetes</taxon>
        <taxon>Agaricomycetidae</taxon>
        <taxon>Agaricales</taxon>
        <taxon>Pleurotineae</taxon>
        <taxon>Pterulaceae</taxon>
        <taxon>Pterulicium</taxon>
    </lineage>
</organism>
<keyword evidence="4" id="KW-0479">Metal-binding</keyword>
<dbReference type="EMBL" id="ML178848">
    <property type="protein sequence ID" value="TFK97336.1"/>
    <property type="molecule type" value="Genomic_DNA"/>
</dbReference>
<evidence type="ECO:0000313" key="11">
    <source>
        <dbReference type="Proteomes" id="UP000305067"/>
    </source>
</evidence>
<keyword evidence="6" id="KW-0862">Zinc</keyword>
<dbReference type="GO" id="GO:0006508">
    <property type="term" value="P:proteolysis"/>
    <property type="evidence" value="ECO:0007669"/>
    <property type="project" value="UniProtKB-KW"/>
</dbReference>
<comment type="similarity">
    <text evidence="2">Belongs to the peptidase M35 family.</text>
</comment>
<dbReference type="OrthoDB" id="412874at2759"/>
<dbReference type="Proteomes" id="UP000305067">
    <property type="component" value="Unassembled WGS sequence"/>
</dbReference>
<keyword evidence="5" id="KW-0378">Hydrolase</keyword>
<dbReference type="GO" id="GO:0004222">
    <property type="term" value="F:metalloendopeptidase activity"/>
    <property type="evidence" value="ECO:0007669"/>
    <property type="project" value="InterPro"/>
</dbReference>
<dbReference type="InterPro" id="IPR029463">
    <property type="entry name" value="Lys_MEP"/>
</dbReference>
<evidence type="ECO:0000256" key="5">
    <source>
        <dbReference type="ARBA" id="ARBA00022801"/>
    </source>
</evidence>
<name>A0A5C3Q707_9AGAR</name>
<reference evidence="10 11" key="1">
    <citation type="journal article" date="2019" name="Nat. Ecol. Evol.">
        <title>Megaphylogeny resolves global patterns of mushroom evolution.</title>
        <authorList>
            <person name="Varga T."/>
            <person name="Krizsan K."/>
            <person name="Foldi C."/>
            <person name="Dima B."/>
            <person name="Sanchez-Garcia M."/>
            <person name="Sanchez-Ramirez S."/>
            <person name="Szollosi G.J."/>
            <person name="Szarkandi J.G."/>
            <person name="Papp V."/>
            <person name="Albert L."/>
            <person name="Andreopoulos W."/>
            <person name="Angelini C."/>
            <person name="Antonin V."/>
            <person name="Barry K.W."/>
            <person name="Bougher N.L."/>
            <person name="Buchanan P."/>
            <person name="Buyck B."/>
            <person name="Bense V."/>
            <person name="Catcheside P."/>
            <person name="Chovatia M."/>
            <person name="Cooper J."/>
            <person name="Damon W."/>
            <person name="Desjardin D."/>
            <person name="Finy P."/>
            <person name="Geml J."/>
            <person name="Haridas S."/>
            <person name="Hughes K."/>
            <person name="Justo A."/>
            <person name="Karasinski D."/>
            <person name="Kautmanova I."/>
            <person name="Kiss B."/>
            <person name="Kocsube S."/>
            <person name="Kotiranta H."/>
            <person name="LaButti K.M."/>
            <person name="Lechner B.E."/>
            <person name="Liimatainen K."/>
            <person name="Lipzen A."/>
            <person name="Lukacs Z."/>
            <person name="Mihaltcheva S."/>
            <person name="Morgado L.N."/>
            <person name="Niskanen T."/>
            <person name="Noordeloos M.E."/>
            <person name="Ohm R.A."/>
            <person name="Ortiz-Santana B."/>
            <person name="Ovrebo C."/>
            <person name="Racz N."/>
            <person name="Riley R."/>
            <person name="Savchenko A."/>
            <person name="Shiryaev A."/>
            <person name="Soop K."/>
            <person name="Spirin V."/>
            <person name="Szebenyi C."/>
            <person name="Tomsovsky M."/>
            <person name="Tulloss R.E."/>
            <person name="Uehling J."/>
            <person name="Grigoriev I.V."/>
            <person name="Vagvolgyi C."/>
            <person name="Papp T."/>
            <person name="Martin F.M."/>
            <person name="Miettinen O."/>
            <person name="Hibbett D.S."/>
            <person name="Nagy L.G."/>
        </authorList>
    </citation>
    <scope>NUCLEOTIDE SEQUENCE [LARGE SCALE GENOMIC DNA]</scope>
    <source>
        <strain evidence="10 11">CBS 309.79</strain>
    </source>
</reference>
<dbReference type="GO" id="GO:0046872">
    <property type="term" value="F:metal ion binding"/>
    <property type="evidence" value="ECO:0007669"/>
    <property type="project" value="UniProtKB-KW"/>
</dbReference>
<protein>
    <recommendedName>
        <fullName evidence="9">Lysine-specific metallo-endopeptidase domain-containing protein</fullName>
    </recommendedName>
</protein>
<feature type="domain" description="Lysine-specific metallo-endopeptidase" evidence="9">
    <location>
        <begin position="493"/>
        <end position="606"/>
    </location>
</feature>
<evidence type="ECO:0000256" key="4">
    <source>
        <dbReference type="ARBA" id="ARBA00022723"/>
    </source>
</evidence>
<dbReference type="Pfam" id="PF14521">
    <property type="entry name" value="Aspzincin_M35"/>
    <property type="match status" value="2"/>
</dbReference>
<comment type="cofactor">
    <cofactor evidence="1">
        <name>Zn(2+)</name>
        <dbReference type="ChEBI" id="CHEBI:29105"/>
    </cofactor>
</comment>
<accession>A0A5C3Q707</accession>